<evidence type="ECO:0000259" key="1">
    <source>
        <dbReference type="Pfam" id="PF13968"/>
    </source>
</evidence>
<evidence type="ECO:0000313" key="3">
    <source>
        <dbReference type="Proteomes" id="UP000436088"/>
    </source>
</evidence>
<reference evidence="2" key="1">
    <citation type="submission" date="2019-09" db="EMBL/GenBank/DDBJ databases">
        <title>Draft genome information of white flower Hibiscus syriacus.</title>
        <authorList>
            <person name="Kim Y.-M."/>
        </authorList>
    </citation>
    <scope>NUCLEOTIDE SEQUENCE [LARGE SCALE GENOMIC DNA]</scope>
    <source>
        <strain evidence="2">YM2019G1</strain>
    </source>
</reference>
<keyword evidence="3" id="KW-1185">Reference proteome</keyword>
<accession>A0A6A3APW8</accession>
<protein>
    <recommendedName>
        <fullName evidence="1">DUF4220 domain-containing protein</fullName>
    </recommendedName>
</protein>
<dbReference type="PANTHER" id="PTHR31325">
    <property type="entry name" value="OS01G0798800 PROTEIN-RELATED"/>
    <property type="match status" value="1"/>
</dbReference>
<dbReference type="EMBL" id="VEPZ02000972">
    <property type="protein sequence ID" value="KAE8706236.1"/>
    <property type="molecule type" value="Genomic_DNA"/>
</dbReference>
<dbReference type="InterPro" id="IPR025315">
    <property type="entry name" value="DUF4220"/>
</dbReference>
<dbReference type="AlphaFoldDB" id="A0A6A3APW8"/>
<sequence length="377" mass="42697">MSAGMVVNVALGILAREINGGTVPKNLIPSLWPPFLILHLGGPDTISAYSLEENELWPRKFLEIIFQFGVALYVTSKSLPDNHLRWIVGAVFLTWTKFVENGFALMRTRYLTDSGPDYKNRYKLGVAVSVSSKIFGNLKKIFSLKLSTYSIGLDIYLQILSLVTMSEKFVTPWSAPSHPKKLLNWWKLKERSDDIIHTFDVNSCKKLLNYRGDYVLDKMGCLELLKWSTIEVGFDHKLLLWHIATQLICHDDALRLKESNSLGNLDKQSKINKGLSDYMMYLLVMHPDMLPKGIGEIRYRDTCAEAIRFSDREEGQSEARAVAGIGTRSKMGHGEQTVGGKSMKEHCRIHEDKPEGTCQPFLKPLSACVFAKQKNHE</sequence>
<comment type="caution">
    <text evidence="2">The sequence shown here is derived from an EMBL/GenBank/DDBJ whole genome shotgun (WGS) entry which is preliminary data.</text>
</comment>
<dbReference type="Proteomes" id="UP000436088">
    <property type="component" value="Unassembled WGS sequence"/>
</dbReference>
<evidence type="ECO:0000313" key="2">
    <source>
        <dbReference type="EMBL" id="KAE8706236.1"/>
    </source>
</evidence>
<organism evidence="2 3">
    <name type="scientific">Hibiscus syriacus</name>
    <name type="common">Rose of Sharon</name>
    <dbReference type="NCBI Taxonomy" id="106335"/>
    <lineage>
        <taxon>Eukaryota</taxon>
        <taxon>Viridiplantae</taxon>
        <taxon>Streptophyta</taxon>
        <taxon>Embryophyta</taxon>
        <taxon>Tracheophyta</taxon>
        <taxon>Spermatophyta</taxon>
        <taxon>Magnoliopsida</taxon>
        <taxon>eudicotyledons</taxon>
        <taxon>Gunneridae</taxon>
        <taxon>Pentapetalae</taxon>
        <taxon>rosids</taxon>
        <taxon>malvids</taxon>
        <taxon>Malvales</taxon>
        <taxon>Malvaceae</taxon>
        <taxon>Malvoideae</taxon>
        <taxon>Hibiscus</taxon>
    </lineage>
</organism>
<gene>
    <name evidence="2" type="ORF">F3Y22_tig00110403pilonHSYRG00245</name>
</gene>
<proteinExistence type="predicted"/>
<feature type="domain" description="DUF4220" evidence="1">
    <location>
        <begin position="2"/>
        <end position="109"/>
    </location>
</feature>
<dbReference type="Pfam" id="PF13968">
    <property type="entry name" value="DUF4220"/>
    <property type="match status" value="1"/>
</dbReference>
<name>A0A6A3APW8_HIBSY</name>